<evidence type="ECO:0000256" key="6">
    <source>
        <dbReference type="ARBA" id="ARBA00023157"/>
    </source>
</evidence>
<feature type="transmembrane region" description="Helical" evidence="9">
    <location>
        <begin position="90"/>
        <end position="111"/>
    </location>
</feature>
<feature type="region of interest" description="Disordered" evidence="8">
    <location>
        <begin position="282"/>
        <end position="322"/>
    </location>
</feature>
<dbReference type="PRINTS" id="PR00249">
    <property type="entry name" value="GPCRSECRETIN"/>
</dbReference>
<dbReference type="Pfam" id="PF00002">
    <property type="entry name" value="7tm_2"/>
    <property type="match status" value="1"/>
</dbReference>
<dbReference type="InterPro" id="IPR017981">
    <property type="entry name" value="GPCR_2-like_7TM"/>
</dbReference>
<feature type="compositionally biased region" description="Polar residues" evidence="8">
    <location>
        <begin position="289"/>
        <end position="299"/>
    </location>
</feature>
<sequence length="365" mass="41072">MTVVFYLAMGKKLFSAVHYFVHLNLAISLLLGYVVFMFGIELGTSTRGGCGFVAALLQYLFLSAFCWMMCEGIMLYLLLTLVFSSLSKKWWMFMILGYCTPLLFVIIGLAARAEYYGVHGDDGELSFCWLSTEQGTIFAFVIPMIIIVLINTVFLVLALSALLRSISMKKFEAMEKKKSIKLAKTLLKSTAILLPLLGLTWLFGLLALNSHTTVFAWLFTIFNSLQGTSIFFLHVMRNRTMRNKISLLLPCLKMKYLSKTMFYSGFEGHLRAYILLQKPSLDSNEESHPTGQTSLATKESQTETEAQELESNRSSVAADKDDLEPLYSVAGGSEKHNGTRRNFLTESLLLRGRSRDNTEPGKFTM</sequence>
<feature type="transmembrane region" description="Helical" evidence="9">
    <location>
        <begin position="137"/>
        <end position="164"/>
    </location>
</feature>
<reference evidence="11" key="1">
    <citation type="submission" date="2023-03" db="EMBL/GenBank/DDBJ databases">
        <authorList>
            <person name="Steffen K."/>
            <person name="Cardenas P."/>
        </authorList>
    </citation>
    <scope>NUCLEOTIDE SEQUENCE</scope>
</reference>
<keyword evidence="4 9" id="KW-1133">Transmembrane helix</keyword>
<comment type="similarity">
    <text evidence="2">Belongs to the G-protein coupled receptor 2 family. Adhesion G-protein coupled receptor (ADGR) subfamily.</text>
</comment>
<evidence type="ECO:0000256" key="7">
    <source>
        <dbReference type="ARBA" id="ARBA00023180"/>
    </source>
</evidence>
<dbReference type="PANTHER" id="PTHR12011:SF347">
    <property type="entry name" value="FI21270P1-RELATED"/>
    <property type="match status" value="1"/>
</dbReference>
<evidence type="ECO:0000256" key="2">
    <source>
        <dbReference type="ARBA" id="ARBA00007343"/>
    </source>
</evidence>
<feature type="transmembrane region" description="Helical" evidence="9">
    <location>
        <begin position="60"/>
        <end position="83"/>
    </location>
</feature>
<evidence type="ECO:0000256" key="5">
    <source>
        <dbReference type="ARBA" id="ARBA00023136"/>
    </source>
</evidence>
<dbReference type="Gene3D" id="1.20.1070.10">
    <property type="entry name" value="Rhodopsin 7-helix transmembrane proteins"/>
    <property type="match status" value="1"/>
</dbReference>
<evidence type="ECO:0000256" key="4">
    <source>
        <dbReference type="ARBA" id="ARBA00022989"/>
    </source>
</evidence>
<keyword evidence="7" id="KW-0325">Glycoprotein</keyword>
<dbReference type="FunFam" id="1.20.1070.10:FF:000058">
    <property type="entry name" value="Adhesion G protein-coupled receptor F5"/>
    <property type="match status" value="1"/>
</dbReference>
<dbReference type="GO" id="GO:0005886">
    <property type="term" value="C:plasma membrane"/>
    <property type="evidence" value="ECO:0007669"/>
    <property type="project" value="TreeGrafter"/>
</dbReference>
<dbReference type="SUPFAM" id="SSF81321">
    <property type="entry name" value="Family A G protein-coupled receptor-like"/>
    <property type="match status" value="1"/>
</dbReference>
<dbReference type="Proteomes" id="UP001174909">
    <property type="component" value="Unassembled WGS sequence"/>
</dbReference>
<dbReference type="PANTHER" id="PTHR12011">
    <property type="entry name" value="ADHESION G-PROTEIN COUPLED RECEPTOR"/>
    <property type="match status" value="1"/>
</dbReference>
<evidence type="ECO:0000256" key="9">
    <source>
        <dbReference type="SAM" id="Phobius"/>
    </source>
</evidence>
<dbReference type="GO" id="GO:0007166">
    <property type="term" value="P:cell surface receptor signaling pathway"/>
    <property type="evidence" value="ECO:0007669"/>
    <property type="project" value="InterPro"/>
</dbReference>
<feature type="transmembrane region" description="Helical" evidence="9">
    <location>
        <begin position="214"/>
        <end position="235"/>
    </location>
</feature>
<keyword evidence="3 9" id="KW-0812">Transmembrane</keyword>
<keyword evidence="5 9" id="KW-0472">Membrane</keyword>
<proteinExistence type="inferred from homology"/>
<evidence type="ECO:0000256" key="1">
    <source>
        <dbReference type="ARBA" id="ARBA00004141"/>
    </source>
</evidence>
<evidence type="ECO:0000256" key="8">
    <source>
        <dbReference type="SAM" id="MobiDB-lite"/>
    </source>
</evidence>
<dbReference type="GO" id="GO:0004930">
    <property type="term" value="F:G protein-coupled receptor activity"/>
    <property type="evidence" value="ECO:0007669"/>
    <property type="project" value="InterPro"/>
</dbReference>
<comment type="caution">
    <text evidence="11">The sequence shown here is derived from an EMBL/GenBank/DDBJ whole genome shotgun (WGS) entry which is preliminary data.</text>
</comment>
<dbReference type="AlphaFoldDB" id="A0AA35XMA9"/>
<protein>
    <submittedName>
        <fullName evidence="11">Latrophilin-like protein LAT-2</fullName>
    </submittedName>
</protein>
<feature type="transmembrane region" description="Helical" evidence="9">
    <location>
        <begin position="185"/>
        <end position="208"/>
    </location>
</feature>
<dbReference type="EMBL" id="CASHTH010004466">
    <property type="protein sequence ID" value="CAI8057700.1"/>
    <property type="molecule type" value="Genomic_DNA"/>
</dbReference>
<evidence type="ECO:0000259" key="10">
    <source>
        <dbReference type="PROSITE" id="PS50261"/>
    </source>
</evidence>
<keyword evidence="12" id="KW-1185">Reference proteome</keyword>
<dbReference type="InterPro" id="IPR000832">
    <property type="entry name" value="GPCR_2_secretin-like"/>
</dbReference>
<dbReference type="PROSITE" id="PS50261">
    <property type="entry name" value="G_PROTEIN_RECEP_F2_4"/>
    <property type="match status" value="1"/>
</dbReference>
<accession>A0AA35XMA9</accession>
<feature type="transmembrane region" description="Helical" evidence="9">
    <location>
        <begin position="19"/>
        <end position="40"/>
    </location>
</feature>
<comment type="subcellular location">
    <subcellularLocation>
        <location evidence="1">Membrane</location>
        <topology evidence="1">Multi-pass membrane protein</topology>
    </subcellularLocation>
</comment>
<gene>
    <name evidence="11" type="ORF">GBAR_LOCUS31431</name>
</gene>
<evidence type="ECO:0000313" key="12">
    <source>
        <dbReference type="Proteomes" id="UP001174909"/>
    </source>
</evidence>
<name>A0AA35XMA9_GEOBA</name>
<evidence type="ECO:0000256" key="3">
    <source>
        <dbReference type="ARBA" id="ARBA00022692"/>
    </source>
</evidence>
<keyword evidence="6" id="KW-1015">Disulfide bond</keyword>
<organism evidence="11 12">
    <name type="scientific">Geodia barretti</name>
    <name type="common">Barrett's horny sponge</name>
    <dbReference type="NCBI Taxonomy" id="519541"/>
    <lineage>
        <taxon>Eukaryota</taxon>
        <taxon>Metazoa</taxon>
        <taxon>Porifera</taxon>
        <taxon>Demospongiae</taxon>
        <taxon>Heteroscleromorpha</taxon>
        <taxon>Tetractinellida</taxon>
        <taxon>Astrophorina</taxon>
        <taxon>Geodiidae</taxon>
        <taxon>Geodia</taxon>
    </lineage>
</organism>
<feature type="domain" description="G-protein coupled receptors family 2 profile 2" evidence="10">
    <location>
        <begin position="1"/>
        <end position="238"/>
    </location>
</feature>
<evidence type="ECO:0000313" key="11">
    <source>
        <dbReference type="EMBL" id="CAI8057700.1"/>
    </source>
</evidence>